<dbReference type="EMBL" id="CP104013">
    <property type="protein sequence ID" value="UYP44405.1"/>
    <property type="molecule type" value="Genomic_DNA"/>
</dbReference>
<feature type="compositionally biased region" description="Basic and acidic residues" evidence="2">
    <location>
        <begin position="247"/>
        <end position="256"/>
    </location>
</feature>
<feature type="compositionally biased region" description="Low complexity" evidence="2">
    <location>
        <begin position="1121"/>
        <end position="1132"/>
    </location>
</feature>
<protein>
    <submittedName>
        <fullName evidence="3">Uncharacterized protein</fullName>
    </submittedName>
</protein>
<feature type="coiled-coil region" evidence="1">
    <location>
        <begin position="393"/>
        <end position="433"/>
    </location>
</feature>
<name>A0ABY6HM00_9ARCH</name>
<keyword evidence="4" id="KW-1185">Reference proteome</keyword>
<evidence type="ECO:0000256" key="2">
    <source>
        <dbReference type="SAM" id="MobiDB-lite"/>
    </source>
</evidence>
<sequence length="1273" mass="148834">MTEFVNSGGVRISEINASITQNYSLSAVCPFCFQSFKAISRHKCKIAPPNFMFKKEICNDQFFYYLYHNSVAFNKKSGHIDVVKLDRTPYQYSFIKLYLRLINNPQISFETAIIDGNFDDEKQIKEILAQKIELVEKKNDFAFSKGTKLVQLCPYCGLKYRRLSSHKCNDNPFFTFQCRIHPDEFFDLVYKSSGIWDPRGFLNLYRFDLKRYRTNFLQAIKSLEETADPSVEVLEKLLVLPDEKVTSEPHKKTEMEKIEDEISSNLKPSSHKNSTKTSLSDKSRRNSKSFQKISDLKQICPFCFESFNSLYDHECDKKPPDIKFTLNLGEDYEFFRRLYREIGALNKYGKIDFNKFSHNKYNRLFTKYFQPPYLEEEKFKDYKQRILIERHKVAEEQKRLLEAKKRKNLQLQEKRAQKQKEDERQTLLKLQQLNQICPFCYKSTTNLVNHTCAKLPPDFSYSALLSQVTFFKDLYKNSNGLNRHGHIDQYRLNRRKYLQMFIRIHNRLQKSEDPNITLEYNETLDNPVVYDLTGYYSSLKQKVGKIEKIIEEKGIDVEKTTVPQICPYCYTLHECLFGHSCDHIPSGFKFDIQLFSAKFFEKIYQKIGSLSSKGILNFFIFDRSEYSSLFSYEYSQFLSGSGNKQSNDLEIVSRRTSEEINVLVEGVTEELPSRVPKEIFVEQKLNILDSLKVKNYRVKQICPYCYISEEDLSLHKCSKLPEDVPETFQFDIRACFSDFFLYLYYSINAWQRKGFVDENKLNRTEYTPLFFQLYNKLITQENPSLKETFESIYDDELAEQIAQKEIKSEFDDLSEGSEQITPIKAKKKHYKFKHICPYCFQITDDLFAHDCQNLPSEIEEGFQFTEIPYADDFFESLYSQTSALNRFGKLDQYRLNRSKYTTLFLSEYNKKQEKSALEAKNSTIGDKIELKSENSIIEELNIEVDDEYSDMDLLELLSRDIDIGSDSQPTVKSSPKIMHESSDGMPLCFSCKNMVDCPKGLDSSQMESCMKCDEYDTMSGSSSGEADSEEESGMPLCFSCSNMIDCPRGIDSDQMETIFSCKEFRDMNAPEEIPEEKPPLCFSCSNMVNCPRGIDSAQMENIFDCKYYQDMNSNTPSPNITTESSSKSSSETDFSQNIDETSSEEDLLSTILSRRNEDREAEEKRKLQQEEEKQRRIAEIMKEWEKSKGELKVFCKKCEAEMTKVVTQKKVYYQCSNYPECLIRGDEWYVKKATEKKVVTQKIQGDLIKIYQFDATINVVFISEIYSEGKLFL</sequence>
<feature type="compositionally biased region" description="Basic and acidic residues" evidence="2">
    <location>
        <begin position="1154"/>
        <end position="1172"/>
    </location>
</feature>
<feature type="region of interest" description="Disordered" evidence="2">
    <location>
        <begin position="247"/>
        <end position="286"/>
    </location>
</feature>
<dbReference type="Proteomes" id="UP001208689">
    <property type="component" value="Chromosome"/>
</dbReference>
<evidence type="ECO:0000313" key="4">
    <source>
        <dbReference type="Proteomes" id="UP001208689"/>
    </source>
</evidence>
<feature type="region of interest" description="Disordered" evidence="2">
    <location>
        <begin position="1116"/>
        <end position="1146"/>
    </location>
</feature>
<keyword evidence="1" id="KW-0175">Coiled coil</keyword>
<evidence type="ECO:0000313" key="3">
    <source>
        <dbReference type="EMBL" id="UYP44405.1"/>
    </source>
</evidence>
<accession>A0ABY6HM00</accession>
<organism evidence="3 4">
    <name type="scientific">Candidatus Lokiarchaeum ossiferum</name>
    <dbReference type="NCBI Taxonomy" id="2951803"/>
    <lineage>
        <taxon>Archaea</taxon>
        <taxon>Promethearchaeati</taxon>
        <taxon>Promethearchaeota</taxon>
        <taxon>Promethearchaeia</taxon>
        <taxon>Promethearchaeales</taxon>
        <taxon>Promethearchaeaceae</taxon>
        <taxon>Candidatus Lokiarchaeum</taxon>
    </lineage>
</organism>
<feature type="region of interest" description="Disordered" evidence="2">
    <location>
        <begin position="1153"/>
        <end position="1172"/>
    </location>
</feature>
<proteinExistence type="predicted"/>
<reference evidence="3" key="1">
    <citation type="submission" date="2022-09" db="EMBL/GenBank/DDBJ databases">
        <title>Actin cytoskeleton and complex cell architecture in an #Asgard archaeon.</title>
        <authorList>
            <person name="Ponce Toledo R.I."/>
            <person name="Schleper C."/>
            <person name="Rodrigues Oliveira T."/>
            <person name="Wollweber F."/>
            <person name="Xu J."/>
            <person name="Rittmann S."/>
            <person name="Klingl A."/>
            <person name="Pilhofer M."/>
        </authorList>
    </citation>
    <scope>NUCLEOTIDE SEQUENCE</scope>
    <source>
        <strain evidence="3">B-35</strain>
    </source>
</reference>
<gene>
    <name evidence="3" type="ORF">NEF87_000690</name>
</gene>
<evidence type="ECO:0000256" key="1">
    <source>
        <dbReference type="SAM" id="Coils"/>
    </source>
</evidence>